<sequence length="196" mass="21109">MKRRRRPPYSDAVGAVFEEIDETLAAWIAEQPMFFVATAPLAGDGLVNVSPRGHDTFSVLGPHRVGWVDYTGSGVETVAHLRENGRICVMFCAFGASPRVVRLHGRGSVHLPGTPEFDEVAAQHPSHPGTRAVVTVDVRRISDACGFGVPVMDLLAERSTLRVLADRAAPGQMAEYRARSNARSIDGLPGMPDVAP</sequence>
<dbReference type="Pfam" id="PF01243">
    <property type="entry name" value="PNPOx_N"/>
    <property type="match status" value="1"/>
</dbReference>
<gene>
    <name evidence="2" type="ORF">GCM10009547_45250</name>
</gene>
<name>A0ABN1HB24_9ACTN</name>
<protein>
    <submittedName>
        <fullName evidence="2">Pyridoxamine 5'-phosphate oxidase family protein</fullName>
    </submittedName>
</protein>
<keyword evidence="3" id="KW-1185">Reference proteome</keyword>
<evidence type="ECO:0000313" key="2">
    <source>
        <dbReference type="EMBL" id="GAA0635990.1"/>
    </source>
</evidence>
<comment type="caution">
    <text evidence="2">The sequence shown here is derived from an EMBL/GenBank/DDBJ whole genome shotgun (WGS) entry which is preliminary data.</text>
</comment>
<dbReference type="Gene3D" id="2.30.110.10">
    <property type="entry name" value="Electron Transport, Fmn-binding Protein, Chain A"/>
    <property type="match status" value="1"/>
</dbReference>
<dbReference type="Proteomes" id="UP001500957">
    <property type="component" value="Unassembled WGS sequence"/>
</dbReference>
<reference evidence="2 3" key="1">
    <citation type="journal article" date="2019" name="Int. J. Syst. Evol. Microbiol.">
        <title>The Global Catalogue of Microorganisms (GCM) 10K type strain sequencing project: providing services to taxonomists for standard genome sequencing and annotation.</title>
        <authorList>
            <consortium name="The Broad Institute Genomics Platform"/>
            <consortium name="The Broad Institute Genome Sequencing Center for Infectious Disease"/>
            <person name="Wu L."/>
            <person name="Ma J."/>
        </authorList>
    </citation>
    <scope>NUCLEOTIDE SEQUENCE [LARGE SCALE GENOMIC DNA]</scope>
    <source>
        <strain evidence="2 3">JCM 10671</strain>
    </source>
</reference>
<organism evidence="2 3">
    <name type="scientific">Sporichthya brevicatena</name>
    <dbReference type="NCBI Taxonomy" id="171442"/>
    <lineage>
        <taxon>Bacteria</taxon>
        <taxon>Bacillati</taxon>
        <taxon>Actinomycetota</taxon>
        <taxon>Actinomycetes</taxon>
        <taxon>Sporichthyales</taxon>
        <taxon>Sporichthyaceae</taxon>
        <taxon>Sporichthya</taxon>
    </lineage>
</organism>
<dbReference type="PANTHER" id="PTHR39336:SF1">
    <property type="entry name" value="PYRIDOXAMINE PHOSPHATE OXIDASE FAMILY PROTEIN (AFU_ORTHOLOGUE AFUA_6G11440)"/>
    <property type="match status" value="1"/>
</dbReference>
<dbReference type="PANTHER" id="PTHR39336">
    <property type="entry name" value="PYRIDOXAMINE PHOSPHATE OXIDASE FAMILY PROTEIN (AFU_ORTHOLOGUE AFUA_6G11440)"/>
    <property type="match status" value="1"/>
</dbReference>
<feature type="domain" description="Pyridoxamine 5'-phosphate oxidase N-terminal" evidence="1">
    <location>
        <begin position="20"/>
        <end position="142"/>
    </location>
</feature>
<dbReference type="InterPro" id="IPR012349">
    <property type="entry name" value="Split_barrel_FMN-bd"/>
</dbReference>
<evidence type="ECO:0000259" key="1">
    <source>
        <dbReference type="Pfam" id="PF01243"/>
    </source>
</evidence>
<dbReference type="InterPro" id="IPR011576">
    <property type="entry name" value="Pyridox_Oxase_N"/>
</dbReference>
<dbReference type="SUPFAM" id="SSF50475">
    <property type="entry name" value="FMN-binding split barrel"/>
    <property type="match status" value="1"/>
</dbReference>
<accession>A0ABN1HB24</accession>
<dbReference type="EMBL" id="BAAAHE010000049">
    <property type="protein sequence ID" value="GAA0635990.1"/>
    <property type="molecule type" value="Genomic_DNA"/>
</dbReference>
<evidence type="ECO:0000313" key="3">
    <source>
        <dbReference type="Proteomes" id="UP001500957"/>
    </source>
</evidence>
<proteinExistence type="predicted"/>